<organism evidence="1">
    <name type="scientific">Cotesia sesamiae Kitale bracovirus</name>
    <dbReference type="NCBI Taxonomy" id="452648"/>
    <lineage>
        <taxon>Viruses</taxon>
        <taxon>Viruses incertae sedis</taxon>
        <taxon>Polydnaviriformidae</taxon>
        <taxon>Bracoviriform</taxon>
        <taxon>Cotesia sesamiae bracovirus</taxon>
    </lineage>
</organism>
<sequence>MVFSKTLLVLLLAILGTSWIPDGRTNGLASACWSRASQPDRCEQKKNPKVATTEIPKEATIKVPTIDDIPLKDDEFAPLTVGIWVEDKFYRLPNARYYKVEIKEGTARSSTHVPNPFYRGGPIVIKD</sequence>
<proteinExistence type="predicted"/>
<dbReference type="EMBL" id="HF562909">
    <property type="protein sequence ID" value="CCQ19275.1"/>
    <property type="molecule type" value="Genomic_DNA"/>
</dbReference>
<reference evidence="1" key="1">
    <citation type="journal article" date="2013" name="PLoS ONE">
        <title>Adaptive selection on bracovirus genomes drives the specialization of cotesia parasitoid wasps.</title>
        <authorList>
            <person name="Jancek S."/>
            <person name="Bezier A."/>
            <person name="Gayral P."/>
            <person name="Paillusson C."/>
            <person name="Kaiser L."/>
            <person name="Dupas S."/>
            <person name="Le Ru B.P."/>
            <person name="Barbe V."/>
            <person name="Periquet G."/>
            <person name="Drezen J.-M."/>
            <person name="Herniou E.A."/>
        </authorList>
    </citation>
    <scope>NUCLEOTIDE SEQUENCE</scope>
    <source>
        <strain evidence="1">Kitale</strain>
    </source>
</reference>
<gene>
    <name evidence="1" type="primary">bv16</name>
    <name evidence="1" type="ORF">CSKBV_5.3</name>
</gene>
<name>S0DHE4_9VIRU</name>
<protein>
    <submittedName>
        <fullName evidence="1">Uncharacterized protein</fullName>
    </submittedName>
</protein>
<accession>S0DHE4</accession>
<evidence type="ECO:0000313" key="1">
    <source>
        <dbReference type="EMBL" id="CCQ19275.1"/>
    </source>
</evidence>